<accession>A0A011NG54</accession>
<reference evidence="1 2" key="1">
    <citation type="submission" date="2014-02" db="EMBL/GenBank/DDBJ databases">
        <title>Expanding our view of genomic diversity in Candidatus Accumulibacter clades.</title>
        <authorList>
            <person name="Skennerton C.T."/>
            <person name="Barr J.J."/>
            <person name="Slater F.R."/>
            <person name="Bond P.L."/>
            <person name="Tyson G.W."/>
        </authorList>
    </citation>
    <scope>NUCLEOTIDE SEQUENCE [LARGE SCALE GENOMIC DNA]</scope>
    <source>
        <strain evidence="2">BA-92</strain>
    </source>
</reference>
<name>A0A011NG54_9PROT</name>
<dbReference type="AlphaFoldDB" id="A0A011NG54"/>
<dbReference type="EMBL" id="JEMX01000019">
    <property type="protein sequence ID" value="EXI81688.1"/>
    <property type="molecule type" value="Genomic_DNA"/>
</dbReference>
<gene>
    <name evidence="1" type="ORF">AW10_00995</name>
</gene>
<dbReference type="Proteomes" id="UP000021816">
    <property type="component" value="Unassembled WGS sequence"/>
</dbReference>
<comment type="caution">
    <text evidence="1">The sequence shown here is derived from an EMBL/GenBank/DDBJ whole genome shotgun (WGS) entry which is preliminary data.</text>
</comment>
<sequence length="92" mass="10017">MSWSLRLLNESPTTMDAAILTEEEAYDAISGNSYNARSAPESGVALLADPDDQIPLRVRKEPRGGPSTHDLKQEFAYAPVARRNCQRSAGIA</sequence>
<evidence type="ECO:0000313" key="2">
    <source>
        <dbReference type="Proteomes" id="UP000021816"/>
    </source>
</evidence>
<organism evidence="1 2">
    <name type="scientific">Candidatus Accumulibacter appositus</name>
    <dbReference type="NCBI Taxonomy" id="1454003"/>
    <lineage>
        <taxon>Bacteria</taxon>
        <taxon>Pseudomonadati</taxon>
        <taxon>Pseudomonadota</taxon>
        <taxon>Betaproteobacteria</taxon>
        <taxon>Candidatus Accumulibacter</taxon>
    </lineage>
</organism>
<dbReference type="PATRIC" id="fig|1454003.3.peg.1027"/>
<evidence type="ECO:0000313" key="1">
    <source>
        <dbReference type="EMBL" id="EXI81688.1"/>
    </source>
</evidence>
<proteinExistence type="predicted"/>
<protein>
    <submittedName>
        <fullName evidence="1">Uncharacterized protein</fullName>
    </submittedName>
</protein>